<dbReference type="SUPFAM" id="SSF103473">
    <property type="entry name" value="MFS general substrate transporter"/>
    <property type="match status" value="1"/>
</dbReference>
<dbReference type="Pfam" id="PF07690">
    <property type="entry name" value="MFS_1"/>
    <property type="match status" value="1"/>
</dbReference>
<dbReference type="InterPro" id="IPR011701">
    <property type="entry name" value="MFS"/>
</dbReference>
<keyword evidence="3 4" id="KW-0472">Membrane</keyword>
<evidence type="ECO:0000256" key="2">
    <source>
        <dbReference type="ARBA" id="ARBA00022989"/>
    </source>
</evidence>
<evidence type="ECO:0000256" key="3">
    <source>
        <dbReference type="ARBA" id="ARBA00023136"/>
    </source>
</evidence>
<feature type="transmembrane region" description="Helical" evidence="4">
    <location>
        <begin position="285"/>
        <end position="304"/>
    </location>
</feature>
<evidence type="ECO:0000313" key="7">
    <source>
        <dbReference type="Proteomes" id="UP000297700"/>
    </source>
</evidence>
<dbReference type="AlphaFoldDB" id="A0A4Y9PIP9"/>
<feature type="transmembrane region" description="Helical" evidence="4">
    <location>
        <begin position="160"/>
        <end position="178"/>
    </location>
</feature>
<feature type="transmembrane region" description="Helical" evidence="4">
    <location>
        <begin position="51"/>
        <end position="71"/>
    </location>
</feature>
<accession>A0A4Y9PIP9</accession>
<protein>
    <submittedName>
        <fullName evidence="6">MFS transporter</fullName>
    </submittedName>
</protein>
<comment type="caution">
    <text evidence="6">The sequence shown here is derived from an EMBL/GenBank/DDBJ whole genome shotgun (WGS) entry which is preliminary data.</text>
</comment>
<dbReference type="InterPro" id="IPR020846">
    <property type="entry name" value="MFS_dom"/>
</dbReference>
<feature type="transmembrane region" description="Helical" evidence="4">
    <location>
        <begin position="225"/>
        <end position="243"/>
    </location>
</feature>
<reference evidence="6 7" key="1">
    <citation type="submission" date="2019-03" db="EMBL/GenBank/DDBJ databases">
        <title>Bradyrhizobium strains diversity.</title>
        <authorList>
            <person name="Urquiaga M.C.O."/>
            <person name="Hungria M."/>
            <person name="Delamuta J.R.M."/>
            <person name="Klepa M.S."/>
        </authorList>
    </citation>
    <scope>NUCLEOTIDE SEQUENCE [LARGE SCALE GENOMIC DNA]</scope>
    <source>
        <strain evidence="6 7">CNPSo 3426</strain>
    </source>
</reference>
<evidence type="ECO:0000256" key="1">
    <source>
        <dbReference type="ARBA" id="ARBA00022692"/>
    </source>
</evidence>
<dbReference type="Gene3D" id="1.20.1250.20">
    <property type="entry name" value="MFS general substrate transporter like domains"/>
    <property type="match status" value="2"/>
</dbReference>
<evidence type="ECO:0000256" key="4">
    <source>
        <dbReference type="SAM" id="Phobius"/>
    </source>
</evidence>
<organism evidence="6 7">
    <name type="scientific">Bradyrhizobium frederickii</name>
    <dbReference type="NCBI Taxonomy" id="2560054"/>
    <lineage>
        <taxon>Bacteria</taxon>
        <taxon>Pseudomonadati</taxon>
        <taxon>Pseudomonadota</taxon>
        <taxon>Alphaproteobacteria</taxon>
        <taxon>Hyphomicrobiales</taxon>
        <taxon>Nitrobacteraceae</taxon>
        <taxon>Bradyrhizobium</taxon>
    </lineage>
</organism>
<keyword evidence="1 4" id="KW-0812">Transmembrane</keyword>
<proteinExistence type="predicted"/>
<dbReference type="Proteomes" id="UP000297700">
    <property type="component" value="Unassembled WGS sequence"/>
</dbReference>
<evidence type="ECO:0000259" key="5">
    <source>
        <dbReference type="PROSITE" id="PS50850"/>
    </source>
</evidence>
<dbReference type="EMBL" id="SPQS01000001">
    <property type="protein sequence ID" value="TFV80321.1"/>
    <property type="molecule type" value="Genomic_DNA"/>
</dbReference>
<gene>
    <name evidence="6" type="ORF">E4K64_00340</name>
</gene>
<dbReference type="InterPro" id="IPR036259">
    <property type="entry name" value="MFS_trans_sf"/>
</dbReference>
<feature type="transmembrane region" description="Helical" evidence="4">
    <location>
        <begin position="83"/>
        <end position="101"/>
    </location>
</feature>
<feature type="transmembrane region" description="Helical" evidence="4">
    <location>
        <begin position="107"/>
        <end position="131"/>
    </location>
</feature>
<feature type="transmembrane region" description="Helical" evidence="4">
    <location>
        <begin position="310"/>
        <end position="333"/>
    </location>
</feature>
<sequence>MQSLPAHRRSRRTASSAGGGRAPLVASLALLALSLASTTRAASPWHLTVAWGLGVGFSGSLSASLLGAMIGSRGGAAHCGTRFGVLASMQPLGSAAGLLLASRAANALDWCFVFQAAAVGVLATAFAVVLVPISRRGALPRGPKSNRHGSALPREKTRQFLVLATIFCICGASTSGLIDGQLGMLCMGAGLGLTSSADVMAIVVLGGAIGSVVSGYLADRCPARTLLALYFVVRGLLLLWLPFTGFSVVELAQFGALYGLDAALTFPALVRLMSGNLGTRRVGRAMGWMTVMHLAGGAIASGGIGALGLAAYAVGFAGVGLACLVAAGLVVLLKDVPVQAAPSG</sequence>
<feature type="transmembrane region" description="Helical" evidence="4">
    <location>
        <begin position="255"/>
        <end position="273"/>
    </location>
</feature>
<feature type="domain" description="Major facilitator superfamily (MFS) profile" evidence="5">
    <location>
        <begin position="1"/>
        <end position="338"/>
    </location>
</feature>
<evidence type="ECO:0000313" key="6">
    <source>
        <dbReference type="EMBL" id="TFV80321.1"/>
    </source>
</evidence>
<dbReference type="GO" id="GO:0022857">
    <property type="term" value="F:transmembrane transporter activity"/>
    <property type="evidence" value="ECO:0007669"/>
    <property type="project" value="InterPro"/>
</dbReference>
<name>A0A4Y9PIP9_9BRAD</name>
<keyword evidence="2 4" id="KW-1133">Transmembrane helix</keyword>
<dbReference type="PROSITE" id="PS50850">
    <property type="entry name" value="MFS"/>
    <property type="match status" value="1"/>
</dbReference>
<feature type="transmembrane region" description="Helical" evidence="4">
    <location>
        <begin position="198"/>
        <end position="218"/>
    </location>
</feature>